<dbReference type="Pfam" id="PF16927">
    <property type="entry name" value="HisKA_7TM"/>
    <property type="match status" value="1"/>
</dbReference>
<keyword evidence="9" id="KW-0418">Kinase</keyword>
<keyword evidence="11 17" id="KW-1133">Transmembrane helix</keyword>
<feature type="modified residue" description="4-aspartylphosphate" evidence="15">
    <location>
        <position position="776"/>
    </location>
</feature>
<name>A0A7C9UX31_9PROT</name>
<accession>A0A7C9UX31</accession>
<keyword evidence="4" id="KW-1003">Cell membrane</keyword>
<dbReference type="CDD" id="cd00082">
    <property type="entry name" value="HisKA"/>
    <property type="match status" value="1"/>
</dbReference>
<feature type="domain" description="PAS" evidence="20">
    <location>
        <begin position="252"/>
        <end position="281"/>
    </location>
</feature>
<dbReference type="NCBIfam" id="TIGR00229">
    <property type="entry name" value="sensory_box"/>
    <property type="match status" value="1"/>
</dbReference>
<dbReference type="Gene3D" id="3.30.565.10">
    <property type="entry name" value="Histidine kinase-like ATPase, C-terminal domain"/>
    <property type="match status" value="1"/>
</dbReference>
<dbReference type="PANTHER" id="PTHR45339:SF1">
    <property type="entry name" value="HYBRID SIGNAL TRANSDUCTION HISTIDINE KINASE J"/>
    <property type="match status" value="1"/>
</dbReference>
<keyword evidence="7 17" id="KW-0812">Transmembrane</keyword>
<dbReference type="SMART" id="SM00387">
    <property type="entry name" value="HATPase_c"/>
    <property type="match status" value="1"/>
</dbReference>
<dbReference type="InterPro" id="IPR036641">
    <property type="entry name" value="HPT_dom_sf"/>
</dbReference>
<evidence type="ECO:0000256" key="8">
    <source>
        <dbReference type="ARBA" id="ARBA00022741"/>
    </source>
</evidence>
<dbReference type="GO" id="GO:0005524">
    <property type="term" value="F:ATP binding"/>
    <property type="evidence" value="ECO:0007669"/>
    <property type="project" value="UniProtKB-KW"/>
</dbReference>
<reference evidence="22 23" key="1">
    <citation type="submission" date="2020-02" db="EMBL/GenBank/DDBJ databases">
        <authorList>
            <person name="Dziuba M."/>
            <person name="Kuznetsov B."/>
            <person name="Mardanov A."/>
            <person name="Ravin N."/>
            <person name="Grouzdev D."/>
        </authorList>
    </citation>
    <scope>NUCLEOTIDE SEQUENCE [LARGE SCALE GENOMIC DNA]</scope>
    <source>
        <strain evidence="22 23">SpK</strain>
    </source>
</reference>
<dbReference type="RefSeq" id="WP_163680622.1">
    <property type="nucleotide sequence ID" value="NZ_JAAIYP010000039.1"/>
</dbReference>
<dbReference type="SUPFAM" id="SSF47384">
    <property type="entry name" value="Homodimeric domain of signal transducing histidine kinase"/>
    <property type="match status" value="1"/>
</dbReference>
<dbReference type="InterPro" id="IPR008207">
    <property type="entry name" value="Sig_transdc_His_kin_Hpt_dom"/>
</dbReference>
<dbReference type="Pfam" id="PF01627">
    <property type="entry name" value="Hpt"/>
    <property type="match status" value="1"/>
</dbReference>
<dbReference type="GO" id="GO:0000155">
    <property type="term" value="F:phosphorelay sensor kinase activity"/>
    <property type="evidence" value="ECO:0007669"/>
    <property type="project" value="InterPro"/>
</dbReference>
<dbReference type="InterPro" id="IPR036890">
    <property type="entry name" value="HATPase_C_sf"/>
</dbReference>
<comment type="catalytic activity">
    <reaction evidence="1">
        <text>ATP + protein L-histidine = ADP + protein N-phospho-L-histidine.</text>
        <dbReference type="EC" id="2.7.13.3"/>
    </reaction>
</comment>
<evidence type="ECO:0000259" key="20">
    <source>
        <dbReference type="PROSITE" id="PS50112"/>
    </source>
</evidence>
<dbReference type="Gene3D" id="1.20.120.160">
    <property type="entry name" value="HPT domain"/>
    <property type="match status" value="1"/>
</dbReference>
<keyword evidence="16" id="KW-0175">Coiled coil</keyword>
<dbReference type="InterPro" id="IPR011006">
    <property type="entry name" value="CheY-like_superfamily"/>
</dbReference>
<dbReference type="EC" id="2.7.13.3" evidence="3"/>
<dbReference type="InterPro" id="IPR035965">
    <property type="entry name" value="PAS-like_dom_sf"/>
</dbReference>
<dbReference type="FunFam" id="1.10.287.130:FF:000002">
    <property type="entry name" value="Two-component osmosensing histidine kinase"/>
    <property type="match status" value="1"/>
</dbReference>
<dbReference type="PANTHER" id="PTHR45339">
    <property type="entry name" value="HYBRID SIGNAL TRANSDUCTION HISTIDINE KINASE J"/>
    <property type="match status" value="1"/>
</dbReference>
<dbReference type="Gene3D" id="1.10.287.130">
    <property type="match status" value="1"/>
</dbReference>
<dbReference type="Proteomes" id="UP000480684">
    <property type="component" value="Unassembled WGS sequence"/>
</dbReference>
<dbReference type="InterPro" id="IPR004358">
    <property type="entry name" value="Sig_transdc_His_kin-like_C"/>
</dbReference>
<dbReference type="CDD" id="cd16922">
    <property type="entry name" value="HATPase_EvgS-ArcB-TorS-like"/>
    <property type="match status" value="1"/>
</dbReference>
<feature type="domain" description="HPt" evidence="21">
    <location>
        <begin position="879"/>
        <end position="979"/>
    </location>
</feature>
<evidence type="ECO:0000259" key="21">
    <source>
        <dbReference type="PROSITE" id="PS50894"/>
    </source>
</evidence>
<evidence type="ECO:0000313" key="22">
    <source>
        <dbReference type="EMBL" id="NFV81109.1"/>
    </source>
</evidence>
<dbReference type="InterPro" id="IPR013656">
    <property type="entry name" value="PAS_4"/>
</dbReference>
<dbReference type="PROSITE" id="PS50110">
    <property type="entry name" value="RESPONSE_REGULATORY"/>
    <property type="match status" value="1"/>
</dbReference>
<evidence type="ECO:0000256" key="13">
    <source>
        <dbReference type="ARBA" id="ARBA00023136"/>
    </source>
</evidence>
<comment type="caution">
    <text evidence="22">The sequence shown here is derived from an EMBL/GenBank/DDBJ whole genome shotgun (WGS) entry which is preliminary data.</text>
</comment>
<dbReference type="SMART" id="SM00448">
    <property type="entry name" value="REC"/>
    <property type="match status" value="1"/>
</dbReference>
<evidence type="ECO:0000256" key="11">
    <source>
        <dbReference type="ARBA" id="ARBA00022989"/>
    </source>
</evidence>
<evidence type="ECO:0000256" key="10">
    <source>
        <dbReference type="ARBA" id="ARBA00022840"/>
    </source>
</evidence>
<feature type="modified residue" description="Phosphohistidine" evidence="14">
    <location>
        <position position="918"/>
    </location>
</feature>
<dbReference type="CDD" id="cd17546">
    <property type="entry name" value="REC_hyHK_CKI1_RcsC-like"/>
    <property type="match status" value="1"/>
</dbReference>
<feature type="transmembrane region" description="Helical" evidence="17">
    <location>
        <begin position="48"/>
        <end position="68"/>
    </location>
</feature>
<keyword evidence="8" id="KW-0547">Nucleotide-binding</keyword>
<evidence type="ECO:0000259" key="19">
    <source>
        <dbReference type="PROSITE" id="PS50110"/>
    </source>
</evidence>
<keyword evidence="6" id="KW-0808">Transferase</keyword>
<dbReference type="InterPro" id="IPR031621">
    <property type="entry name" value="HisKA_7TM"/>
</dbReference>
<feature type="domain" description="Histidine kinase" evidence="18">
    <location>
        <begin position="382"/>
        <end position="599"/>
    </location>
</feature>
<proteinExistence type="predicted"/>
<dbReference type="PRINTS" id="PR00344">
    <property type="entry name" value="BCTRLSENSOR"/>
</dbReference>
<dbReference type="SUPFAM" id="SSF55874">
    <property type="entry name" value="ATPase domain of HSP90 chaperone/DNA topoisomerase II/histidine kinase"/>
    <property type="match status" value="1"/>
</dbReference>
<evidence type="ECO:0000256" key="2">
    <source>
        <dbReference type="ARBA" id="ARBA00004651"/>
    </source>
</evidence>
<evidence type="ECO:0000256" key="1">
    <source>
        <dbReference type="ARBA" id="ARBA00000085"/>
    </source>
</evidence>
<dbReference type="InterPro" id="IPR005467">
    <property type="entry name" value="His_kinase_dom"/>
</dbReference>
<sequence length="990" mass="107649">MPTAAFSFLGIPYALNPPAILLLAAVLVTLTMAWHASRMRRFPGRDRFVVMQVGAAIWALAAAMENMAQIPEAKILWAEMAWGGIVAAPTAWAMFVWSYGHGEEKLLPGRWAWLPISMPVVVQVLALTNDLHHLVYRSATPIGNAPGAPLDYHHGLLYFLVIVYLYGFMLFSVIAIIDAIHRSHGLYRRHYLGMAIAMMLPWAGNLGYVSGTFTLFDFDPTPFSFLVMGAIFHWLIYRRHLFELLPIARSALLDSLPDPLLILDGAGVVAEVNRAARDLAGGHQLVGRSFTELARVGEALAPLVRGHGADSEMDLAADGRQFEVRRTTLEREGNTVGVLLMFRDVTHRRQAEDRLRATLDDLQRAKAEAEAASRAKSDFLAVMSHEIRTPMNGVAAMAELLAQTRVDTEQSSMVSILRQSAESMLTIIDDILDFSKIEAGRLALERVTFDPTRLVEDVAQMVAPRAYEKGLEVVTDIDPALPSLIDGDPGRLRQILLNLAGNAVKFTERGHVLIRAENSGVGDIRFRVADTGIGIAPDHWDHLFQPFTQAEGSVARRYGGTGLGLSICKRLLDLMGGRIWLESIPGQGSVFSFSLPATGSGHPHDATLLDGLRVCVTVAPPLGDALRRLLAARGAEMVTKAADVVILDDGEPPPPQDAAVVRLVPFHHMQGDIDEGPVLRKPIRADELEHAVAIAAGRERATPSLHLGGETTYTAPPETEVETANIRLLVAEDSLVNRMVISKMLDRLGFAYDLTQDGDQALAMFRTRRYGMVLTDFHMPGMDGVTLARAIRREPGGTLPIVAMTADVLPQTTELCAAAGIRECLRKPVPLKRLEEVLARHLPRALELRRPVVEASPDAPPPAMPTLDNAPLVEIFGALNDEALALLSDFADNTASRLSLLASPLETGDTATARHHAHAARGSARSVGASALAETFGAIDDGLADGDIPLARRLAHQAEERLTEFRELLTVLDTRLKTAGKPEAPGKDVS</sequence>
<dbReference type="InterPro" id="IPR036097">
    <property type="entry name" value="HisK_dim/P_sf"/>
</dbReference>
<dbReference type="Gene3D" id="3.30.450.20">
    <property type="entry name" value="PAS domain"/>
    <property type="match status" value="1"/>
</dbReference>
<dbReference type="InterPro" id="IPR003594">
    <property type="entry name" value="HATPase_dom"/>
</dbReference>
<dbReference type="AlphaFoldDB" id="A0A7C9UX31"/>
<feature type="coiled-coil region" evidence="16">
    <location>
        <begin position="348"/>
        <end position="375"/>
    </location>
</feature>
<evidence type="ECO:0000256" key="7">
    <source>
        <dbReference type="ARBA" id="ARBA00022692"/>
    </source>
</evidence>
<dbReference type="SMART" id="SM00388">
    <property type="entry name" value="HisKA"/>
    <property type="match status" value="1"/>
</dbReference>
<feature type="transmembrane region" description="Helical" evidence="17">
    <location>
        <begin position="191"/>
        <end position="209"/>
    </location>
</feature>
<evidence type="ECO:0000256" key="14">
    <source>
        <dbReference type="PROSITE-ProRule" id="PRU00110"/>
    </source>
</evidence>
<dbReference type="Pfam" id="PF02518">
    <property type="entry name" value="HATPase_c"/>
    <property type="match status" value="1"/>
</dbReference>
<feature type="domain" description="Response regulatory" evidence="19">
    <location>
        <begin position="727"/>
        <end position="842"/>
    </location>
</feature>
<evidence type="ECO:0000256" key="4">
    <source>
        <dbReference type="ARBA" id="ARBA00022475"/>
    </source>
</evidence>
<dbReference type="GO" id="GO:0005886">
    <property type="term" value="C:plasma membrane"/>
    <property type="evidence" value="ECO:0007669"/>
    <property type="project" value="UniProtKB-SubCell"/>
</dbReference>
<dbReference type="SUPFAM" id="SSF52172">
    <property type="entry name" value="CheY-like"/>
    <property type="match status" value="1"/>
</dbReference>
<evidence type="ECO:0000256" key="9">
    <source>
        <dbReference type="ARBA" id="ARBA00022777"/>
    </source>
</evidence>
<keyword evidence="23" id="KW-1185">Reference proteome</keyword>
<feature type="transmembrane region" description="Helical" evidence="17">
    <location>
        <begin position="111"/>
        <end position="128"/>
    </location>
</feature>
<evidence type="ECO:0000256" key="15">
    <source>
        <dbReference type="PROSITE-ProRule" id="PRU00169"/>
    </source>
</evidence>
<dbReference type="Pfam" id="PF00512">
    <property type="entry name" value="HisKA"/>
    <property type="match status" value="1"/>
</dbReference>
<evidence type="ECO:0000256" key="16">
    <source>
        <dbReference type="SAM" id="Coils"/>
    </source>
</evidence>
<protein>
    <recommendedName>
        <fullName evidence="3">histidine kinase</fullName>
        <ecNumber evidence="3">2.7.13.3</ecNumber>
    </recommendedName>
</protein>
<dbReference type="EMBL" id="JAAIYP010000039">
    <property type="protein sequence ID" value="NFV81109.1"/>
    <property type="molecule type" value="Genomic_DNA"/>
</dbReference>
<gene>
    <name evidence="22" type="ORF">G4223_13400</name>
</gene>
<keyword evidence="13 17" id="KW-0472">Membrane</keyword>
<evidence type="ECO:0000256" key="17">
    <source>
        <dbReference type="SAM" id="Phobius"/>
    </source>
</evidence>
<keyword evidence="12" id="KW-0902">Two-component regulatory system</keyword>
<feature type="transmembrane region" description="Helical" evidence="17">
    <location>
        <begin position="156"/>
        <end position="179"/>
    </location>
</feature>
<dbReference type="Pfam" id="PF00072">
    <property type="entry name" value="Response_reg"/>
    <property type="match status" value="1"/>
</dbReference>
<dbReference type="Gene3D" id="3.40.50.2300">
    <property type="match status" value="1"/>
</dbReference>
<dbReference type="SUPFAM" id="SSF55785">
    <property type="entry name" value="PYP-like sensor domain (PAS domain)"/>
    <property type="match status" value="1"/>
</dbReference>
<dbReference type="Pfam" id="PF08448">
    <property type="entry name" value="PAS_4"/>
    <property type="match status" value="1"/>
</dbReference>
<dbReference type="FunFam" id="3.30.565.10:FF:000078">
    <property type="entry name" value="Two-component sensor histidine kinase"/>
    <property type="match status" value="1"/>
</dbReference>
<keyword evidence="5 15" id="KW-0597">Phosphoprotein</keyword>
<dbReference type="InterPro" id="IPR000014">
    <property type="entry name" value="PAS"/>
</dbReference>
<keyword evidence="10" id="KW-0067">ATP-binding</keyword>
<dbReference type="PROSITE" id="PS50109">
    <property type="entry name" value="HIS_KIN"/>
    <property type="match status" value="1"/>
</dbReference>
<evidence type="ECO:0000256" key="5">
    <source>
        <dbReference type="ARBA" id="ARBA00022553"/>
    </source>
</evidence>
<comment type="subcellular location">
    <subcellularLocation>
        <location evidence="2">Cell membrane</location>
        <topology evidence="2">Multi-pass membrane protein</topology>
    </subcellularLocation>
</comment>
<dbReference type="PROSITE" id="PS50894">
    <property type="entry name" value="HPT"/>
    <property type="match status" value="1"/>
</dbReference>
<dbReference type="InterPro" id="IPR003661">
    <property type="entry name" value="HisK_dim/P_dom"/>
</dbReference>
<evidence type="ECO:0000256" key="12">
    <source>
        <dbReference type="ARBA" id="ARBA00023012"/>
    </source>
</evidence>
<organism evidence="22 23">
    <name type="scientific">Magnetospirillum aberrantis SpK</name>
    <dbReference type="NCBI Taxonomy" id="908842"/>
    <lineage>
        <taxon>Bacteria</taxon>
        <taxon>Pseudomonadati</taxon>
        <taxon>Pseudomonadota</taxon>
        <taxon>Alphaproteobacteria</taxon>
        <taxon>Rhodospirillales</taxon>
        <taxon>Rhodospirillaceae</taxon>
        <taxon>Magnetospirillum</taxon>
    </lineage>
</organism>
<evidence type="ECO:0000256" key="3">
    <source>
        <dbReference type="ARBA" id="ARBA00012438"/>
    </source>
</evidence>
<evidence type="ECO:0000313" key="23">
    <source>
        <dbReference type="Proteomes" id="UP000480684"/>
    </source>
</evidence>
<evidence type="ECO:0000259" key="18">
    <source>
        <dbReference type="PROSITE" id="PS50109"/>
    </source>
</evidence>
<dbReference type="InterPro" id="IPR001789">
    <property type="entry name" value="Sig_transdc_resp-reg_receiver"/>
</dbReference>
<dbReference type="SUPFAM" id="SSF47226">
    <property type="entry name" value="Histidine-containing phosphotransfer domain, HPT domain"/>
    <property type="match status" value="1"/>
</dbReference>
<dbReference type="PROSITE" id="PS50112">
    <property type="entry name" value="PAS"/>
    <property type="match status" value="1"/>
</dbReference>
<feature type="transmembrane region" description="Helical" evidence="17">
    <location>
        <begin position="80"/>
        <end position="99"/>
    </location>
</feature>
<evidence type="ECO:0000256" key="6">
    <source>
        <dbReference type="ARBA" id="ARBA00022679"/>
    </source>
</evidence>